<accession>A0A917A4U9</accession>
<keyword evidence="2" id="KW-0677">Repeat</keyword>
<keyword evidence="5" id="KW-0812">Transmembrane</keyword>
<evidence type="ECO:0000313" key="8">
    <source>
        <dbReference type="EMBL" id="GGE23587.1"/>
    </source>
</evidence>
<sequence>MFKYIAALAFCLTAGVAQASSVTSTFDTDDEGWTFSGDTKAPKGWNAAGYLEATDQANGGTWYYVAPTKFLGNKAAAFGQTLSYDLYQNTTSNPFDRDELILTGGGMTITGNHAHPGTAFTSYSIALDSSFAWMIGSSVATDAQILAVLSDLDSLWIRGEYQDGGDYGRLDNVVMGLNAVPLPASALLLAGAFAGMGALRRRRG</sequence>
<name>A0A917A4U9_9RHOB</name>
<evidence type="ECO:0000259" key="7">
    <source>
        <dbReference type="PROSITE" id="PS51115"/>
    </source>
</evidence>
<comment type="caution">
    <text evidence="8">The sequence shown here is derived from an EMBL/GenBank/DDBJ whole genome shotgun (WGS) entry which is preliminary data.</text>
</comment>
<reference evidence="9" key="1">
    <citation type="journal article" date="2019" name="Int. J. Syst. Evol. Microbiol.">
        <title>The Global Catalogue of Microorganisms (GCM) 10K type strain sequencing project: providing services to taxonomists for standard genome sequencing and annotation.</title>
        <authorList>
            <consortium name="The Broad Institute Genomics Platform"/>
            <consortium name="The Broad Institute Genome Sequencing Center for Infectious Disease"/>
            <person name="Wu L."/>
            <person name="Ma J."/>
        </authorList>
    </citation>
    <scope>NUCLEOTIDE SEQUENCE [LARGE SCALE GENOMIC DNA]</scope>
    <source>
        <strain evidence="9">CGMCC 1.12664</strain>
    </source>
</reference>
<evidence type="ECO:0000313" key="9">
    <source>
        <dbReference type="Proteomes" id="UP000612855"/>
    </source>
</evidence>
<keyword evidence="4" id="KW-0325">Glycoprotein</keyword>
<dbReference type="RefSeq" id="WP_188476585.1">
    <property type="nucleotide sequence ID" value="NZ_BMFJ01000001.1"/>
</dbReference>
<dbReference type="EMBL" id="BMFJ01000001">
    <property type="protein sequence ID" value="GGE23587.1"/>
    <property type="molecule type" value="Genomic_DNA"/>
</dbReference>
<feature type="chain" id="PRO_5037573309" description="Laminin IV type A domain-containing protein" evidence="6">
    <location>
        <begin position="20"/>
        <end position="204"/>
    </location>
</feature>
<feature type="transmembrane region" description="Helical" evidence="5">
    <location>
        <begin position="179"/>
        <end position="199"/>
    </location>
</feature>
<evidence type="ECO:0000256" key="4">
    <source>
        <dbReference type="ARBA" id="ARBA00023180"/>
    </source>
</evidence>
<evidence type="ECO:0000256" key="6">
    <source>
        <dbReference type="SAM" id="SignalP"/>
    </source>
</evidence>
<organism evidence="8 9">
    <name type="scientific">Primorskyibacter flagellatus</name>
    <dbReference type="NCBI Taxonomy" id="1387277"/>
    <lineage>
        <taxon>Bacteria</taxon>
        <taxon>Pseudomonadati</taxon>
        <taxon>Pseudomonadota</taxon>
        <taxon>Alphaproteobacteria</taxon>
        <taxon>Rhodobacterales</taxon>
        <taxon>Roseobacteraceae</taxon>
        <taxon>Primorskyibacter</taxon>
    </lineage>
</organism>
<gene>
    <name evidence="8" type="ORF">GCM10011360_10210</name>
</gene>
<evidence type="ECO:0000256" key="1">
    <source>
        <dbReference type="ARBA" id="ARBA00022729"/>
    </source>
</evidence>
<dbReference type="Proteomes" id="UP000612855">
    <property type="component" value="Unassembled WGS sequence"/>
</dbReference>
<proteinExistence type="predicted"/>
<dbReference type="Pfam" id="PF00052">
    <property type="entry name" value="Laminin_B"/>
    <property type="match status" value="1"/>
</dbReference>
<keyword evidence="1 6" id="KW-0732">Signal</keyword>
<evidence type="ECO:0000256" key="3">
    <source>
        <dbReference type="ARBA" id="ARBA00023157"/>
    </source>
</evidence>
<dbReference type="AlphaFoldDB" id="A0A917A4U9"/>
<feature type="domain" description="Laminin IV type A" evidence="7">
    <location>
        <begin position="28"/>
        <end position="201"/>
    </location>
</feature>
<evidence type="ECO:0000256" key="5">
    <source>
        <dbReference type="SAM" id="Phobius"/>
    </source>
</evidence>
<keyword evidence="5" id="KW-1133">Transmembrane helix</keyword>
<evidence type="ECO:0000256" key="2">
    <source>
        <dbReference type="ARBA" id="ARBA00022737"/>
    </source>
</evidence>
<protein>
    <recommendedName>
        <fullName evidence="7">Laminin IV type A domain-containing protein</fullName>
    </recommendedName>
</protein>
<dbReference type="PROSITE" id="PS51115">
    <property type="entry name" value="LAMININ_IVA"/>
    <property type="match status" value="1"/>
</dbReference>
<dbReference type="InterPro" id="IPR022472">
    <property type="entry name" value="VPLPA-CTERM"/>
</dbReference>
<dbReference type="SMART" id="SM00281">
    <property type="entry name" value="LamB"/>
    <property type="match status" value="1"/>
</dbReference>
<dbReference type="InterPro" id="IPR000034">
    <property type="entry name" value="Laminin_IV"/>
</dbReference>
<keyword evidence="9" id="KW-1185">Reference proteome</keyword>
<dbReference type="NCBIfam" id="TIGR03370">
    <property type="entry name" value="VPLPA-CTERM"/>
    <property type="match status" value="1"/>
</dbReference>
<keyword evidence="3" id="KW-1015">Disulfide bond</keyword>
<feature type="signal peptide" evidence="6">
    <location>
        <begin position="1"/>
        <end position="19"/>
    </location>
</feature>
<keyword evidence="5" id="KW-0472">Membrane</keyword>